<accession>A0A3P7J724</accession>
<keyword evidence="2" id="KW-1185">Reference proteome</keyword>
<gene>
    <name evidence="1" type="ORF">SVUK_LOCUS11371</name>
</gene>
<proteinExistence type="predicted"/>
<dbReference type="AlphaFoldDB" id="A0A3P7J724"/>
<dbReference type="OrthoDB" id="10505528at2759"/>
<name>A0A3P7J724_STRVU</name>
<sequence length="177" mass="19099">MITKRTPVLLQSSKTLLTCVEKRALRPGPSQEGLVREAGEQVQIAVDSTVEKVGEIGEALKETIKATFEKVTDVGTTAGQAFRETAEVTDVGNTAGQAFKETAEVCFNDARQSRNVTEGFKGFFPSNVSALEPKKFTQTTKPSKQIVFQLGQTEENITQAEGIIAEEADASELLAMS</sequence>
<evidence type="ECO:0000313" key="2">
    <source>
        <dbReference type="Proteomes" id="UP000270094"/>
    </source>
</evidence>
<dbReference type="Proteomes" id="UP000270094">
    <property type="component" value="Unassembled WGS sequence"/>
</dbReference>
<protein>
    <submittedName>
        <fullName evidence="1">Uncharacterized protein</fullName>
    </submittedName>
</protein>
<evidence type="ECO:0000313" key="1">
    <source>
        <dbReference type="EMBL" id="VDM76373.1"/>
    </source>
</evidence>
<dbReference type="EMBL" id="UYYB01096870">
    <property type="protein sequence ID" value="VDM76373.1"/>
    <property type="molecule type" value="Genomic_DNA"/>
</dbReference>
<organism evidence="1 2">
    <name type="scientific">Strongylus vulgaris</name>
    <name type="common">Blood worm</name>
    <dbReference type="NCBI Taxonomy" id="40348"/>
    <lineage>
        <taxon>Eukaryota</taxon>
        <taxon>Metazoa</taxon>
        <taxon>Ecdysozoa</taxon>
        <taxon>Nematoda</taxon>
        <taxon>Chromadorea</taxon>
        <taxon>Rhabditida</taxon>
        <taxon>Rhabditina</taxon>
        <taxon>Rhabditomorpha</taxon>
        <taxon>Strongyloidea</taxon>
        <taxon>Strongylidae</taxon>
        <taxon>Strongylus</taxon>
    </lineage>
</organism>
<reference evidence="1 2" key="1">
    <citation type="submission" date="2018-11" db="EMBL/GenBank/DDBJ databases">
        <authorList>
            <consortium name="Pathogen Informatics"/>
        </authorList>
    </citation>
    <scope>NUCLEOTIDE SEQUENCE [LARGE SCALE GENOMIC DNA]</scope>
</reference>